<evidence type="ECO:0000313" key="4">
    <source>
        <dbReference type="EMBL" id="GHA27674.1"/>
    </source>
</evidence>
<reference evidence="4" key="1">
    <citation type="journal article" date="2014" name="Int. J. Syst. Evol. Microbiol.">
        <title>Complete genome sequence of Corynebacterium casei LMG S-19264T (=DSM 44701T), isolated from a smear-ripened cheese.</title>
        <authorList>
            <consortium name="US DOE Joint Genome Institute (JGI-PGF)"/>
            <person name="Walter F."/>
            <person name="Albersmeier A."/>
            <person name="Kalinowski J."/>
            <person name="Ruckert C."/>
        </authorList>
    </citation>
    <scope>NUCLEOTIDE SEQUENCE</scope>
    <source>
        <strain evidence="4">KCTC 32437</strain>
    </source>
</reference>
<feature type="domain" description="Phage tail tape measure protein" evidence="3">
    <location>
        <begin position="96"/>
        <end position="298"/>
    </location>
</feature>
<keyword evidence="2" id="KW-1133">Transmembrane helix</keyword>
<reference evidence="4" key="2">
    <citation type="submission" date="2020-09" db="EMBL/GenBank/DDBJ databases">
        <authorList>
            <person name="Sun Q."/>
            <person name="Kim S."/>
        </authorList>
    </citation>
    <scope>NUCLEOTIDE SEQUENCE</scope>
    <source>
        <strain evidence="4">KCTC 32437</strain>
    </source>
</reference>
<evidence type="ECO:0000259" key="3">
    <source>
        <dbReference type="Pfam" id="PF10145"/>
    </source>
</evidence>
<dbReference type="Proteomes" id="UP000646579">
    <property type="component" value="Unassembled WGS sequence"/>
</dbReference>
<keyword evidence="5" id="KW-1185">Reference proteome</keyword>
<dbReference type="EMBL" id="BMZE01000002">
    <property type="protein sequence ID" value="GHA27674.1"/>
    <property type="molecule type" value="Genomic_DNA"/>
</dbReference>
<sequence length="780" mass="80584">MATLTSQLIVSLIDEVTAPARSIAGTVRNLQSAQRANRAEMDAMRGRMVDAAAAAYAMAKAVAAPVRAAIEFESAMADIRKVVDFETPEAFQAMSKDIVAMSMRLPMAANDIAAIVAAAGQAGMAGKDLLAFTEIASKVGVAFDMSGNEVGEALAKIKTQLNLTVAETGALADAINHLSNNSASAAPDIVDFMKRVASTGEFFGFTSEQTAAIGSAMIAAGAGAEVAATSFRNVGRALSRGSSATKGQAAAFQRLGLDVTEVARQFNEDAVGTLRDVIVRINELPEHLRANTLSEIFGDEARALQPLVTQIDLYDDALQSVADKTAYLGSTEEEYAARAATTANNMQLLANKAHAISIAIGNALLPALNAFADAIGPVLIAIADFAAQNPAIVQAIIALVGSLVAVRVASVAARWGFLFLKGGLIDIALFATRGAAAMLSLLNPINLVKGAMVALRFAVIGTGIGAILVGIALAGMWIYNNWKGLTAFFEGFGSAFMAAIEPIMPVLGPVVDAGSELLGWVKGLVGPVDASEGEWRSWGETLGGTVANAIRTVVEGIQSIMSAVGSAAAKAGELANALGSLTLPEAIQWIKDMAATGISLAIGFAEIAVPEIIEWLKNIIGSVANFGISIDWPDPPEWLDWLMKEGARLLGMGGDAGQVGGDGRGALINNDVDAGLNVPAGAASAAIDGTKAAGGGILGGKTYLVGEHGPELITPNRSGFVHTANQTSRMVGGRGPIQFGDIVINGVQNPTAIVDEVIRQLNDRVGQAFDGIHADIEYRG</sequence>
<dbReference type="RefSeq" id="WP_189425948.1">
    <property type="nucleotide sequence ID" value="NZ_BMZE01000002.1"/>
</dbReference>
<keyword evidence="2" id="KW-0812">Transmembrane</keyword>
<evidence type="ECO:0000256" key="2">
    <source>
        <dbReference type="SAM" id="Phobius"/>
    </source>
</evidence>
<evidence type="ECO:0000313" key="5">
    <source>
        <dbReference type="Proteomes" id="UP000646579"/>
    </source>
</evidence>
<accession>A0A918S8Y4</accession>
<keyword evidence="2" id="KW-0472">Membrane</keyword>
<name>A0A918S8Y4_9HYPH</name>
<feature type="transmembrane region" description="Helical" evidence="2">
    <location>
        <begin position="363"/>
        <end position="383"/>
    </location>
</feature>
<dbReference type="AlphaFoldDB" id="A0A918S8Y4"/>
<comment type="caution">
    <text evidence="4">The sequence shown here is derived from an EMBL/GenBank/DDBJ whole genome shotgun (WGS) entry which is preliminary data.</text>
</comment>
<protein>
    <recommendedName>
        <fullName evidence="3">Phage tail tape measure protein domain-containing protein</fullName>
    </recommendedName>
</protein>
<evidence type="ECO:0000256" key="1">
    <source>
        <dbReference type="ARBA" id="ARBA00022612"/>
    </source>
</evidence>
<feature type="transmembrane region" description="Helical" evidence="2">
    <location>
        <begin position="395"/>
        <end position="417"/>
    </location>
</feature>
<dbReference type="PANTHER" id="PTHR37813">
    <property type="entry name" value="FELS-2 PROPHAGE PROTEIN"/>
    <property type="match status" value="1"/>
</dbReference>
<gene>
    <name evidence="4" type="ORF">GCM10007989_24440</name>
</gene>
<keyword evidence="1" id="KW-1188">Viral release from host cell</keyword>
<organism evidence="4 5">
    <name type="scientific">Devosia pacifica</name>
    <dbReference type="NCBI Taxonomy" id="1335967"/>
    <lineage>
        <taxon>Bacteria</taxon>
        <taxon>Pseudomonadati</taxon>
        <taxon>Pseudomonadota</taxon>
        <taxon>Alphaproteobacteria</taxon>
        <taxon>Hyphomicrobiales</taxon>
        <taxon>Devosiaceae</taxon>
        <taxon>Devosia</taxon>
    </lineage>
</organism>
<dbReference type="InterPro" id="IPR010090">
    <property type="entry name" value="Phage_tape_meas"/>
</dbReference>
<feature type="transmembrane region" description="Helical" evidence="2">
    <location>
        <begin position="454"/>
        <end position="479"/>
    </location>
</feature>
<dbReference type="NCBIfam" id="TIGR01760">
    <property type="entry name" value="tape_meas_TP901"/>
    <property type="match status" value="1"/>
</dbReference>
<proteinExistence type="predicted"/>
<dbReference type="PANTHER" id="PTHR37813:SF1">
    <property type="entry name" value="FELS-2 PROPHAGE PROTEIN"/>
    <property type="match status" value="1"/>
</dbReference>
<feature type="transmembrane region" description="Helical" evidence="2">
    <location>
        <begin position="423"/>
        <end position="442"/>
    </location>
</feature>
<dbReference type="Pfam" id="PF10145">
    <property type="entry name" value="PhageMin_Tail"/>
    <property type="match status" value="1"/>
</dbReference>